<sequence>MVIDIREIRPHDKAEWLNLWEGYTRFYGSPQPEEVTECTWQRMLDMNSPVLGRVAVVDDTVVGVRHLHSSRGNLGHHANLLSGGSVCRSCLPWTRHCQNNH</sequence>
<keyword evidence="1" id="KW-0808">Transferase</keyword>
<gene>
    <name evidence="1" type="ORF">NCTC9177_04519</name>
</gene>
<comment type="caution">
    <text evidence="1">The sequence shown here is derived from an EMBL/GenBank/DDBJ whole genome shotgun (WGS) entry which is preliminary data.</text>
</comment>
<reference evidence="1 2" key="1">
    <citation type="submission" date="2018-06" db="EMBL/GenBank/DDBJ databases">
        <authorList>
            <consortium name="Pathogen Informatics"/>
            <person name="Doyle S."/>
        </authorList>
    </citation>
    <scope>NUCLEOTIDE SEQUENCE [LARGE SCALE GENOMIC DNA]</scope>
    <source>
        <strain evidence="1 2">NCTC9177</strain>
    </source>
</reference>
<evidence type="ECO:0000313" key="1">
    <source>
        <dbReference type="EMBL" id="STS90621.1"/>
    </source>
</evidence>
<dbReference type="AlphaFoldDB" id="A0A7H4MJX1"/>
<protein>
    <submittedName>
        <fullName evidence="1">N-acetyltransferase GCN5</fullName>
    </submittedName>
</protein>
<organism evidence="1 2">
    <name type="scientific">Klebsiella variicola</name>
    <dbReference type="NCBI Taxonomy" id="244366"/>
    <lineage>
        <taxon>Bacteria</taxon>
        <taxon>Pseudomonadati</taxon>
        <taxon>Pseudomonadota</taxon>
        <taxon>Gammaproteobacteria</taxon>
        <taxon>Enterobacterales</taxon>
        <taxon>Enterobacteriaceae</taxon>
        <taxon>Klebsiella/Raoultella group</taxon>
        <taxon>Klebsiella</taxon>
        <taxon>Klebsiella pneumoniae complex</taxon>
    </lineage>
</organism>
<name>A0A7H4MJX1_KLEVA</name>
<dbReference type="Gene3D" id="3.40.630.30">
    <property type="match status" value="1"/>
</dbReference>
<evidence type="ECO:0000313" key="2">
    <source>
        <dbReference type="Proteomes" id="UP000254545"/>
    </source>
</evidence>
<dbReference type="SUPFAM" id="SSF55729">
    <property type="entry name" value="Acyl-CoA N-acyltransferases (Nat)"/>
    <property type="match status" value="1"/>
</dbReference>
<dbReference type="InterPro" id="IPR016181">
    <property type="entry name" value="Acyl_CoA_acyltransferase"/>
</dbReference>
<dbReference type="GO" id="GO:0016740">
    <property type="term" value="F:transferase activity"/>
    <property type="evidence" value="ECO:0007669"/>
    <property type="project" value="UniProtKB-KW"/>
</dbReference>
<dbReference type="Proteomes" id="UP000254545">
    <property type="component" value="Unassembled WGS sequence"/>
</dbReference>
<dbReference type="EMBL" id="UGKR01000003">
    <property type="protein sequence ID" value="STS90621.1"/>
    <property type="molecule type" value="Genomic_DNA"/>
</dbReference>
<proteinExistence type="predicted"/>
<accession>A0A7H4MJX1</accession>